<dbReference type="Gramene" id="ONK57155">
    <property type="protein sequence ID" value="ONK57155"/>
    <property type="gene ID" value="A4U43_C10F17170"/>
</dbReference>
<dbReference type="Gene3D" id="3.30.70.890">
    <property type="entry name" value="GHMP kinase, C-terminal domain"/>
    <property type="match status" value="1"/>
</dbReference>
<sequence>MERKLNVRAEDFEDEKEEVKIKKEDRGRLNVHIASYNNFPTAAGLASSAAGFACLVYSLAKLMNVKDDFGPLSAIARKTSLVERWNRSEGTPQAACTFDAGPNAVLIAPNRKLASLLLQRPPDAELNRAVC</sequence>
<reference evidence="3" key="1">
    <citation type="journal article" date="2017" name="Nat. Commun.">
        <title>The asparagus genome sheds light on the origin and evolution of a young Y chromosome.</title>
        <authorList>
            <person name="Harkess A."/>
            <person name="Zhou J."/>
            <person name="Xu C."/>
            <person name="Bowers J.E."/>
            <person name="Van der Hulst R."/>
            <person name="Ayyampalayam S."/>
            <person name="Mercati F."/>
            <person name="Riccardi P."/>
            <person name="McKain M.R."/>
            <person name="Kakrana A."/>
            <person name="Tang H."/>
            <person name="Ray J."/>
            <person name="Groenendijk J."/>
            <person name="Arikit S."/>
            <person name="Mathioni S.M."/>
            <person name="Nakano M."/>
            <person name="Shan H."/>
            <person name="Telgmann-Rauber A."/>
            <person name="Kanno A."/>
            <person name="Yue Z."/>
            <person name="Chen H."/>
            <person name="Li W."/>
            <person name="Chen Y."/>
            <person name="Xu X."/>
            <person name="Zhang Y."/>
            <person name="Luo S."/>
            <person name="Chen H."/>
            <person name="Gao J."/>
            <person name="Mao Z."/>
            <person name="Pires J.C."/>
            <person name="Luo M."/>
            <person name="Kudrna D."/>
            <person name="Wing R.A."/>
            <person name="Meyers B.C."/>
            <person name="Yi K."/>
            <person name="Kong H."/>
            <person name="Lavrijsen P."/>
            <person name="Sunseri F."/>
            <person name="Falavigna A."/>
            <person name="Ye Y."/>
            <person name="Leebens-Mack J.H."/>
            <person name="Chen G."/>
        </authorList>
    </citation>
    <scope>NUCLEOTIDE SEQUENCE [LARGE SCALE GENOMIC DNA]</scope>
    <source>
        <strain evidence="3">cv. DH0086</strain>
    </source>
</reference>
<dbReference type="Pfam" id="PF22700">
    <property type="entry name" value="MVD-like_N"/>
    <property type="match status" value="1"/>
</dbReference>
<evidence type="ECO:0000259" key="1">
    <source>
        <dbReference type="Pfam" id="PF22700"/>
    </source>
</evidence>
<protein>
    <recommendedName>
        <fullName evidence="1">Diphosphomevalonate decarboxylase-like N-terminal domain-containing protein</fullName>
    </recommendedName>
</protein>
<dbReference type="InterPro" id="IPR014721">
    <property type="entry name" value="Ribsml_uS5_D2-typ_fold_subgr"/>
</dbReference>
<proteinExistence type="predicted"/>
<name>A0A5P1E6S4_ASPOF</name>
<feature type="domain" description="Diphosphomevalonate decarboxylase-like N-terminal" evidence="1">
    <location>
        <begin position="20"/>
        <end position="80"/>
    </location>
</feature>
<dbReference type="EMBL" id="CM007390">
    <property type="protein sequence ID" value="ONK57155.1"/>
    <property type="molecule type" value="Genomic_DNA"/>
</dbReference>
<evidence type="ECO:0000313" key="2">
    <source>
        <dbReference type="EMBL" id="ONK57155.1"/>
    </source>
</evidence>
<dbReference type="InterPro" id="IPR036554">
    <property type="entry name" value="GHMP_kinase_C_sf"/>
</dbReference>
<dbReference type="SUPFAM" id="SSF54211">
    <property type="entry name" value="Ribosomal protein S5 domain 2-like"/>
    <property type="match status" value="1"/>
</dbReference>
<dbReference type="GO" id="GO:0004163">
    <property type="term" value="F:diphosphomevalonate decarboxylase activity"/>
    <property type="evidence" value="ECO:0007669"/>
    <property type="project" value="TreeGrafter"/>
</dbReference>
<evidence type="ECO:0000313" key="3">
    <source>
        <dbReference type="Proteomes" id="UP000243459"/>
    </source>
</evidence>
<dbReference type="SUPFAM" id="SSF55060">
    <property type="entry name" value="GHMP Kinase, C-terminal domain"/>
    <property type="match status" value="1"/>
</dbReference>
<keyword evidence="3" id="KW-1185">Reference proteome</keyword>
<dbReference type="Proteomes" id="UP000243459">
    <property type="component" value="Chromosome 10"/>
</dbReference>
<dbReference type="Gene3D" id="3.30.230.10">
    <property type="match status" value="1"/>
</dbReference>
<dbReference type="PANTHER" id="PTHR10977:SF3">
    <property type="entry name" value="DIPHOSPHOMEVALONATE DECARBOXYLASE"/>
    <property type="match status" value="1"/>
</dbReference>
<organism evidence="2 3">
    <name type="scientific">Asparagus officinalis</name>
    <name type="common">Garden asparagus</name>
    <dbReference type="NCBI Taxonomy" id="4686"/>
    <lineage>
        <taxon>Eukaryota</taxon>
        <taxon>Viridiplantae</taxon>
        <taxon>Streptophyta</taxon>
        <taxon>Embryophyta</taxon>
        <taxon>Tracheophyta</taxon>
        <taxon>Spermatophyta</taxon>
        <taxon>Magnoliopsida</taxon>
        <taxon>Liliopsida</taxon>
        <taxon>Asparagales</taxon>
        <taxon>Asparagaceae</taxon>
        <taxon>Asparagoideae</taxon>
        <taxon>Asparagus</taxon>
    </lineage>
</organism>
<dbReference type="GO" id="GO:0005829">
    <property type="term" value="C:cytosol"/>
    <property type="evidence" value="ECO:0007669"/>
    <property type="project" value="TreeGrafter"/>
</dbReference>
<accession>A0A5P1E6S4</accession>
<gene>
    <name evidence="2" type="ORF">A4U43_C10F17170</name>
</gene>
<dbReference type="InterPro" id="IPR053859">
    <property type="entry name" value="MVD-like_N"/>
</dbReference>
<dbReference type="GO" id="GO:0019287">
    <property type="term" value="P:isopentenyl diphosphate biosynthetic process, mevalonate pathway"/>
    <property type="evidence" value="ECO:0007669"/>
    <property type="project" value="TreeGrafter"/>
</dbReference>
<dbReference type="InterPro" id="IPR020568">
    <property type="entry name" value="Ribosomal_Su5_D2-typ_SF"/>
</dbReference>
<dbReference type="PANTHER" id="PTHR10977">
    <property type="entry name" value="DIPHOSPHOMEVALONATE DECARBOXYLASE"/>
    <property type="match status" value="1"/>
</dbReference>
<dbReference type="AlphaFoldDB" id="A0A5P1E6S4"/>